<dbReference type="EMBL" id="FXAE01000043">
    <property type="protein sequence ID" value="SMF51997.1"/>
    <property type="molecule type" value="Genomic_DNA"/>
</dbReference>
<dbReference type="SMART" id="SM00354">
    <property type="entry name" value="HTH_LACI"/>
    <property type="match status" value="1"/>
</dbReference>
<dbReference type="InterPro" id="IPR000843">
    <property type="entry name" value="HTH_LacI"/>
</dbReference>
<protein>
    <submittedName>
        <fullName evidence="5">Transcriptional regulator, LacI family</fullName>
    </submittedName>
</protein>
<dbReference type="CDD" id="cd19975">
    <property type="entry name" value="PBP1_CcpA-like"/>
    <property type="match status" value="1"/>
</dbReference>
<keyword evidence="3" id="KW-0804">Transcription</keyword>
<gene>
    <name evidence="5" type="ORF">SAMN02744124_03445</name>
</gene>
<dbReference type="SUPFAM" id="SSF53822">
    <property type="entry name" value="Periplasmic binding protein-like I"/>
    <property type="match status" value="1"/>
</dbReference>
<keyword evidence="2" id="KW-0238">DNA-binding</keyword>
<reference evidence="5 6" key="1">
    <citation type="submission" date="2017-04" db="EMBL/GenBank/DDBJ databases">
        <authorList>
            <person name="Varghese N."/>
            <person name="Submissions S."/>
        </authorList>
    </citation>
    <scope>NUCLEOTIDE SEQUENCE [LARGE SCALE GENOMIC DNA]</scope>
    <source>
        <strain evidence="5 6">J12</strain>
    </source>
</reference>
<comment type="caution">
    <text evidence="5">The sequence shown here is derived from an EMBL/GenBank/DDBJ whole genome shotgun (WGS) entry which is preliminary data.</text>
</comment>
<dbReference type="RefSeq" id="WP_051416841.1">
    <property type="nucleotide sequence ID" value="NZ_FXAE01000043.1"/>
</dbReference>
<feature type="domain" description="HTH lacI-type" evidence="4">
    <location>
        <begin position="3"/>
        <end position="57"/>
    </location>
</feature>
<evidence type="ECO:0000256" key="3">
    <source>
        <dbReference type="ARBA" id="ARBA00023163"/>
    </source>
</evidence>
<dbReference type="Gene3D" id="3.40.50.2300">
    <property type="match status" value="2"/>
</dbReference>
<dbReference type="PANTHER" id="PTHR30146">
    <property type="entry name" value="LACI-RELATED TRANSCRIPTIONAL REPRESSOR"/>
    <property type="match status" value="1"/>
</dbReference>
<proteinExistence type="predicted"/>
<dbReference type="Proteomes" id="UP000192939">
    <property type="component" value="Unassembled WGS sequence"/>
</dbReference>
<evidence type="ECO:0000313" key="5">
    <source>
        <dbReference type="EMBL" id="SMF51997.1"/>
    </source>
</evidence>
<dbReference type="PRINTS" id="PR00036">
    <property type="entry name" value="HTHLACI"/>
</dbReference>
<dbReference type="Gene3D" id="1.10.260.40">
    <property type="entry name" value="lambda repressor-like DNA-binding domains"/>
    <property type="match status" value="1"/>
</dbReference>
<sequence>MNPTIKDVAKKANVSIATVSRVLNNLQGYSEQTKAKVYRAIEEIGYQPNAIARGLINKKTQTIGVMFPTVSSLFSSEILHGVEDFAQDNGYSVMVCNTDSDGKRTLKYLQVLREKQVDGLIFSSEVLKEEYYQTLQQMRIPYVLVSTESGYDHVPYIKVNDFQAAYDAVEYLIRFGHRKIALLSGTKHDTIAGIPRIEGYKKALENHGIPINESYIAYGDFLFDVSYKAMEELLSRAPDITAIFAASDEMAIAAISVAAKYGIKVPDELSIIGYDDLKLAQMSVPPLTTVRQPLYDMGNLASQKLIHMIKTGKAESSCIVAHSIVERQTVRAISSHDKRDIHNPKT</sequence>
<evidence type="ECO:0000256" key="2">
    <source>
        <dbReference type="ARBA" id="ARBA00023125"/>
    </source>
</evidence>
<evidence type="ECO:0000256" key="1">
    <source>
        <dbReference type="ARBA" id="ARBA00023015"/>
    </source>
</evidence>
<dbReference type="Pfam" id="PF00532">
    <property type="entry name" value="Peripla_BP_1"/>
    <property type="match status" value="1"/>
</dbReference>
<keyword evidence="1" id="KW-0805">Transcription regulation</keyword>
<dbReference type="PROSITE" id="PS50932">
    <property type="entry name" value="HTH_LACI_2"/>
    <property type="match status" value="1"/>
</dbReference>
<dbReference type="InterPro" id="IPR001761">
    <property type="entry name" value="Peripla_BP/Lac1_sug-bd_dom"/>
</dbReference>
<organism evidence="5 6">
    <name type="scientific">Paenibacillus barengoltzii J12</name>
    <dbReference type="NCBI Taxonomy" id="935846"/>
    <lineage>
        <taxon>Bacteria</taxon>
        <taxon>Bacillati</taxon>
        <taxon>Bacillota</taxon>
        <taxon>Bacilli</taxon>
        <taxon>Bacillales</taxon>
        <taxon>Paenibacillaceae</taxon>
        <taxon>Paenibacillus</taxon>
    </lineage>
</organism>
<dbReference type="PANTHER" id="PTHR30146:SF109">
    <property type="entry name" value="HTH-TYPE TRANSCRIPTIONAL REGULATOR GALS"/>
    <property type="match status" value="1"/>
</dbReference>
<dbReference type="Pfam" id="PF00356">
    <property type="entry name" value="LacI"/>
    <property type="match status" value="1"/>
</dbReference>
<dbReference type="CDD" id="cd01392">
    <property type="entry name" value="HTH_LacI"/>
    <property type="match status" value="1"/>
</dbReference>
<evidence type="ECO:0000313" key="6">
    <source>
        <dbReference type="Proteomes" id="UP000192939"/>
    </source>
</evidence>
<dbReference type="InterPro" id="IPR010982">
    <property type="entry name" value="Lambda_DNA-bd_dom_sf"/>
</dbReference>
<evidence type="ECO:0000259" key="4">
    <source>
        <dbReference type="PROSITE" id="PS50932"/>
    </source>
</evidence>
<name>A0ABY1M110_9BACL</name>
<dbReference type="SUPFAM" id="SSF47413">
    <property type="entry name" value="lambda repressor-like DNA-binding domains"/>
    <property type="match status" value="1"/>
</dbReference>
<dbReference type="InterPro" id="IPR028082">
    <property type="entry name" value="Peripla_BP_I"/>
</dbReference>
<accession>A0ABY1M110</accession>
<keyword evidence="6" id="KW-1185">Reference proteome</keyword>
<dbReference type="PROSITE" id="PS00356">
    <property type="entry name" value="HTH_LACI_1"/>
    <property type="match status" value="1"/>
</dbReference>